<accession>A0ABZ0HWW7</accession>
<gene>
    <name evidence="7" type="ORF">RZS28_08910</name>
</gene>
<keyword evidence="4 7" id="KW-0418">Kinase</keyword>
<dbReference type="InterPro" id="IPR003660">
    <property type="entry name" value="HAMP_dom"/>
</dbReference>
<dbReference type="Pfam" id="PF02518">
    <property type="entry name" value="HATPase_c"/>
    <property type="match status" value="1"/>
</dbReference>
<evidence type="ECO:0000256" key="2">
    <source>
        <dbReference type="ARBA" id="ARBA00022553"/>
    </source>
</evidence>
<feature type="domain" description="HAMP" evidence="6">
    <location>
        <begin position="180"/>
        <end position="231"/>
    </location>
</feature>
<reference evidence="7 8" key="1">
    <citation type="submission" date="2023-10" db="EMBL/GenBank/DDBJ databases">
        <title>Novel methanotroph of the genus Methylocapsa from a subarctic wetland.</title>
        <authorList>
            <person name="Belova S.E."/>
            <person name="Oshkin I.Y."/>
            <person name="Miroshnikov K."/>
            <person name="Dedysh S.N."/>
        </authorList>
    </citation>
    <scope>NUCLEOTIDE SEQUENCE [LARGE SCALE GENOMIC DNA]</scope>
    <source>
        <strain evidence="7 8">RX1</strain>
    </source>
</reference>
<evidence type="ECO:0000256" key="4">
    <source>
        <dbReference type="ARBA" id="ARBA00022777"/>
    </source>
</evidence>
<dbReference type="PROSITE" id="PS50885">
    <property type="entry name" value="HAMP"/>
    <property type="match status" value="1"/>
</dbReference>
<dbReference type="EMBL" id="CP136862">
    <property type="protein sequence ID" value="WOJ91355.1"/>
    <property type="molecule type" value="Genomic_DNA"/>
</dbReference>
<evidence type="ECO:0000259" key="6">
    <source>
        <dbReference type="PROSITE" id="PS50885"/>
    </source>
</evidence>
<proteinExistence type="predicted"/>
<dbReference type="Gene3D" id="1.20.5.1930">
    <property type="match status" value="1"/>
</dbReference>
<dbReference type="InterPro" id="IPR003594">
    <property type="entry name" value="HATPase_dom"/>
</dbReference>
<keyword evidence="2" id="KW-0597">Phosphoprotein</keyword>
<dbReference type="GO" id="GO:0016301">
    <property type="term" value="F:kinase activity"/>
    <property type="evidence" value="ECO:0007669"/>
    <property type="project" value="UniProtKB-KW"/>
</dbReference>
<dbReference type="Proteomes" id="UP001626536">
    <property type="component" value="Chromosome"/>
</dbReference>
<evidence type="ECO:0000256" key="1">
    <source>
        <dbReference type="ARBA" id="ARBA00004370"/>
    </source>
</evidence>
<dbReference type="InterPro" id="IPR036890">
    <property type="entry name" value="HATPase_C_sf"/>
</dbReference>
<dbReference type="RefSeq" id="WP_407340952.1">
    <property type="nucleotide sequence ID" value="NZ_CP136862.1"/>
</dbReference>
<dbReference type="InterPro" id="IPR011712">
    <property type="entry name" value="Sig_transdc_His_kin_sub3_dim/P"/>
</dbReference>
<evidence type="ECO:0000313" key="7">
    <source>
        <dbReference type="EMBL" id="WOJ91355.1"/>
    </source>
</evidence>
<dbReference type="PANTHER" id="PTHR24421:SF58">
    <property type="entry name" value="SIGNAL TRANSDUCTION HISTIDINE-PROTEIN KINASE_PHOSPHATASE UHPB"/>
    <property type="match status" value="1"/>
</dbReference>
<name>A0ABZ0HWW7_9HYPH</name>
<dbReference type="Gene3D" id="3.30.565.10">
    <property type="entry name" value="Histidine kinase-like ATPase, C-terminal domain"/>
    <property type="match status" value="1"/>
</dbReference>
<protein>
    <submittedName>
        <fullName evidence="7">Histidine kinase</fullName>
    </submittedName>
</protein>
<dbReference type="PANTHER" id="PTHR24421">
    <property type="entry name" value="NITRATE/NITRITE SENSOR PROTEIN NARX-RELATED"/>
    <property type="match status" value="1"/>
</dbReference>
<evidence type="ECO:0000313" key="8">
    <source>
        <dbReference type="Proteomes" id="UP001626536"/>
    </source>
</evidence>
<organism evidence="7 8">
    <name type="scientific">Methylocapsa polymorpha</name>
    <dbReference type="NCBI Taxonomy" id="3080828"/>
    <lineage>
        <taxon>Bacteria</taxon>
        <taxon>Pseudomonadati</taxon>
        <taxon>Pseudomonadota</taxon>
        <taxon>Alphaproteobacteria</taxon>
        <taxon>Hyphomicrobiales</taxon>
        <taxon>Beijerinckiaceae</taxon>
        <taxon>Methylocapsa</taxon>
    </lineage>
</organism>
<evidence type="ECO:0000256" key="3">
    <source>
        <dbReference type="ARBA" id="ARBA00022679"/>
    </source>
</evidence>
<dbReference type="InterPro" id="IPR050482">
    <property type="entry name" value="Sensor_HK_TwoCompSys"/>
</dbReference>
<evidence type="ECO:0000256" key="5">
    <source>
        <dbReference type="ARBA" id="ARBA00023012"/>
    </source>
</evidence>
<dbReference type="Pfam" id="PF07730">
    <property type="entry name" value="HisKA_3"/>
    <property type="match status" value="1"/>
</dbReference>
<keyword evidence="8" id="KW-1185">Reference proteome</keyword>
<comment type="subcellular location">
    <subcellularLocation>
        <location evidence="1">Membrane</location>
    </subcellularLocation>
</comment>
<keyword evidence="3" id="KW-0808">Transferase</keyword>
<keyword evidence="5" id="KW-0902">Two-component regulatory system</keyword>
<dbReference type="CDD" id="cd16917">
    <property type="entry name" value="HATPase_UhpB-NarQ-NarX-like"/>
    <property type="match status" value="1"/>
</dbReference>
<sequence length="465" mass="51130">MLYFMRASASMRARLILIPSCLLALGIVAAIFVTLYDAKDRISSEIASGVNLGSILIGYALDDVVVAAKPEEALQQLQDELAHIRHISVRYKRYGGGPNDYTDPAAPNAAAPKWFRDFFEPERIVKSYPVTIKGEQHGELVMWTKPSDEVAEIWSGLVFLTDLLAAISAGIVTLISLTANQMLRPLNDLVDGLGRLQRGQFSGLGEICVVELRQIGEQFNRLARSLARTEADNHLLIDRLMSIQEAERKELARELHDEFGASLFGIRAAASCIIEDASADLNADRRHEIIGRAEAISALADSIQKQNYRILERIRPVILHQVGLLNATRHLVEEWRAAHRDVDCEVSLPPEQPAFDEEVSLTSYRIVQECLTNVARHARARSVRVALEINANHDDSLAASTASRRSIHVSVEDDGVGLPADFRFGFGFLGMSERVRKLGGQFNVSNGARAGALIEAVIPVADVAA</sequence>
<dbReference type="SUPFAM" id="SSF55874">
    <property type="entry name" value="ATPase domain of HSP90 chaperone/DNA topoisomerase II/histidine kinase"/>
    <property type="match status" value="1"/>
</dbReference>